<comment type="caution">
    <text evidence="4">The sequence shown here is derived from an EMBL/GenBank/DDBJ whole genome shotgun (WGS) entry which is preliminary data.</text>
</comment>
<feature type="compositionally biased region" description="Low complexity" evidence="2">
    <location>
        <begin position="40"/>
        <end position="56"/>
    </location>
</feature>
<feature type="signal peptide" evidence="3">
    <location>
        <begin position="1"/>
        <end position="16"/>
    </location>
</feature>
<keyword evidence="5" id="KW-1185">Reference proteome</keyword>
<evidence type="ECO:0000313" key="5">
    <source>
        <dbReference type="Proteomes" id="UP000076863"/>
    </source>
</evidence>
<dbReference type="EMBL" id="AZHA01000006">
    <property type="protein sequence ID" value="OAA47240.1"/>
    <property type="molecule type" value="Genomic_DNA"/>
</dbReference>
<evidence type="ECO:0000256" key="1">
    <source>
        <dbReference type="ARBA" id="ARBA00022729"/>
    </source>
</evidence>
<reference evidence="4 5" key="1">
    <citation type="journal article" date="2016" name="Genome Biol. Evol.">
        <title>Divergent and convergent evolution of fungal pathogenicity.</title>
        <authorList>
            <person name="Shang Y."/>
            <person name="Xiao G."/>
            <person name="Zheng P."/>
            <person name="Cen K."/>
            <person name="Zhan S."/>
            <person name="Wang C."/>
        </authorList>
    </citation>
    <scope>NUCLEOTIDE SEQUENCE [LARGE SCALE GENOMIC DNA]</scope>
    <source>
        <strain evidence="4 5">RCEF 3172</strain>
    </source>
</reference>
<organism evidence="4 5">
    <name type="scientific">Beauveria brongniartii RCEF 3172</name>
    <dbReference type="NCBI Taxonomy" id="1081107"/>
    <lineage>
        <taxon>Eukaryota</taxon>
        <taxon>Fungi</taxon>
        <taxon>Dikarya</taxon>
        <taxon>Ascomycota</taxon>
        <taxon>Pezizomycotina</taxon>
        <taxon>Sordariomycetes</taxon>
        <taxon>Hypocreomycetidae</taxon>
        <taxon>Hypocreales</taxon>
        <taxon>Cordycipitaceae</taxon>
        <taxon>Beauveria</taxon>
        <taxon>Beauveria brongniartii</taxon>
    </lineage>
</organism>
<feature type="chain" id="PRO_5007837201" evidence="3">
    <location>
        <begin position="17"/>
        <end position="131"/>
    </location>
</feature>
<protein>
    <submittedName>
        <fullName evidence="4">PIR protein repeat protein</fullName>
    </submittedName>
</protein>
<gene>
    <name evidence="4" type="ORF">BBO_02695</name>
</gene>
<dbReference type="AlphaFoldDB" id="A0A162LYT6"/>
<dbReference type="Proteomes" id="UP000076863">
    <property type="component" value="Unassembled WGS sequence"/>
</dbReference>
<dbReference type="GO" id="GO:0005199">
    <property type="term" value="F:structural constituent of cell wall"/>
    <property type="evidence" value="ECO:0007669"/>
    <property type="project" value="InterPro"/>
</dbReference>
<keyword evidence="1 3" id="KW-0732">Signal</keyword>
<dbReference type="PROSITE" id="PS50256">
    <property type="entry name" value="PIR_REPEAT_2"/>
    <property type="match status" value="1"/>
</dbReference>
<proteinExistence type="predicted"/>
<dbReference type="InterPro" id="IPR000420">
    <property type="entry name" value="Yeast_PIR_rpt"/>
</dbReference>
<name>A0A162LYT6_9HYPO</name>
<evidence type="ECO:0000313" key="4">
    <source>
        <dbReference type="EMBL" id="OAA47240.1"/>
    </source>
</evidence>
<sequence length="131" mass="11925">MKFLTIATALATAAVAADVGASGADGAPVTQIGDGQIQVGTQPAAPVGTPGTPAPAESAPSPLVSCQPSNPGGPGVGPGTSGSATVLPPPIGTGSATVTSISPVNTQPVVAGAGRIAGGAVAAVAVAVALL</sequence>
<evidence type="ECO:0000256" key="3">
    <source>
        <dbReference type="SAM" id="SignalP"/>
    </source>
</evidence>
<feature type="region of interest" description="Disordered" evidence="2">
    <location>
        <begin position="39"/>
        <end position="99"/>
    </location>
</feature>
<evidence type="ECO:0000256" key="2">
    <source>
        <dbReference type="SAM" id="MobiDB-lite"/>
    </source>
</evidence>
<accession>A0A162LYT6</accession>
<dbReference type="Pfam" id="PF00399">
    <property type="entry name" value="PIR"/>
    <property type="match status" value="1"/>
</dbReference>